<protein>
    <submittedName>
        <fullName evidence="1">Uncharacterized protein</fullName>
    </submittedName>
</protein>
<reference evidence="1" key="1">
    <citation type="submission" date="2024-02" db="EMBL/GenBank/DDBJ databases">
        <title>Metagenome Assembled Genome of Zalaria obscura JY119.</title>
        <authorList>
            <person name="Vighnesh L."/>
            <person name="Jagadeeshwari U."/>
            <person name="Venkata Ramana C."/>
            <person name="Sasikala C."/>
        </authorList>
    </citation>
    <scope>NUCLEOTIDE SEQUENCE</scope>
    <source>
        <strain evidence="1">JY119</strain>
    </source>
</reference>
<sequence length="425" mass="47738">MADDTLCEYCKPVTLESMRLGYLHQPSLKALKESAEGGCRLCRILWRSIHETNYSGNVQAHLEGRFFAEENNTDTAIRLVTLHMSDEMLHPNNIPDDRIAVKSGRFKDSVEFSPWSGLGGRLKVTARLDDPASNWIKGRQLLADLSSHEAIDRIRGWLHHCDADHKCSIKAAPLLPNRIIDLDPPSGSQHPVIRESKGSVGRYVALSYCWGSTQMKLSQGLWERITNGTDHLDPSQVSRTIRDGMNVTRQLGIRYLWVDALCIIQDGDDQQDFLHESVKMAQYYGDSYLTLAVGSAESCHEGFLERFIHQEETCVIPYANPSQDPEHCDCIGTVSVEADTTKYPTAPRTPLALRAWTLQETVLSRRLLLFENRHISFSCLERTVYEEGYSETNSSEGPWAVMQGARKVLVLKSGMLKLEGIACAT</sequence>
<accession>A0ACC3SIJ0</accession>
<proteinExistence type="predicted"/>
<keyword evidence="2" id="KW-1185">Reference proteome</keyword>
<evidence type="ECO:0000313" key="2">
    <source>
        <dbReference type="Proteomes" id="UP001320706"/>
    </source>
</evidence>
<gene>
    <name evidence="1" type="ORF">M8818_002120</name>
</gene>
<dbReference type="Proteomes" id="UP001320706">
    <property type="component" value="Unassembled WGS sequence"/>
</dbReference>
<organism evidence="1 2">
    <name type="scientific">Zalaria obscura</name>
    <dbReference type="NCBI Taxonomy" id="2024903"/>
    <lineage>
        <taxon>Eukaryota</taxon>
        <taxon>Fungi</taxon>
        <taxon>Dikarya</taxon>
        <taxon>Ascomycota</taxon>
        <taxon>Pezizomycotina</taxon>
        <taxon>Dothideomycetes</taxon>
        <taxon>Dothideomycetidae</taxon>
        <taxon>Dothideales</taxon>
        <taxon>Zalariaceae</taxon>
        <taxon>Zalaria</taxon>
    </lineage>
</organism>
<dbReference type="EMBL" id="JAMKPW020000009">
    <property type="protein sequence ID" value="KAK8215110.1"/>
    <property type="molecule type" value="Genomic_DNA"/>
</dbReference>
<name>A0ACC3SIJ0_9PEZI</name>
<comment type="caution">
    <text evidence="1">The sequence shown here is derived from an EMBL/GenBank/DDBJ whole genome shotgun (WGS) entry which is preliminary data.</text>
</comment>
<evidence type="ECO:0000313" key="1">
    <source>
        <dbReference type="EMBL" id="KAK8215110.1"/>
    </source>
</evidence>